<organism evidence="2 3">
    <name type="scientific">Sinanodonta woodiana</name>
    <name type="common">Chinese pond mussel</name>
    <name type="synonym">Anodonta woodiana</name>
    <dbReference type="NCBI Taxonomy" id="1069815"/>
    <lineage>
        <taxon>Eukaryota</taxon>
        <taxon>Metazoa</taxon>
        <taxon>Spiralia</taxon>
        <taxon>Lophotrochozoa</taxon>
        <taxon>Mollusca</taxon>
        <taxon>Bivalvia</taxon>
        <taxon>Autobranchia</taxon>
        <taxon>Heteroconchia</taxon>
        <taxon>Palaeoheterodonta</taxon>
        <taxon>Unionida</taxon>
        <taxon>Unionoidea</taxon>
        <taxon>Unionidae</taxon>
        <taxon>Unioninae</taxon>
        <taxon>Sinanodonta</taxon>
    </lineage>
</organism>
<evidence type="ECO:0008006" key="4">
    <source>
        <dbReference type="Google" id="ProtNLM"/>
    </source>
</evidence>
<evidence type="ECO:0000313" key="3">
    <source>
        <dbReference type="Proteomes" id="UP001634394"/>
    </source>
</evidence>
<accession>A0ABD3V4P3</accession>
<proteinExistence type="predicted"/>
<protein>
    <recommendedName>
        <fullName evidence="4">Ribosomal protein L33</fullName>
    </recommendedName>
</protein>
<gene>
    <name evidence="2" type="ORF">ACJMK2_011349</name>
</gene>
<sequence>MNLTSRYKKMLFEKHKKTITNAKGKYYSTVQASGSRRYETKVSKHKDMRTKKKQTRREDKQI</sequence>
<feature type="compositionally biased region" description="Basic residues" evidence="1">
    <location>
        <begin position="43"/>
        <end position="55"/>
    </location>
</feature>
<dbReference type="Proteomes" id="UP001634394">
    <property type="component" value="Unassembled WGS sequence"/>
</dbReference>
<dbReference type="AlphaFoldDB" id="A0ABD3V4P3"/>
<name>A0ABD3V4P3_SINWO</name>
<comment type="caution">
    <text evidence="2">The sequence shown here is derived from an EMBL/GenBank/DDBJ whole genome shotgun (WGS) entry which is preliminary data.</text>
</comment>
<evidence type="ECO:0000256" key="1">
    <source>
        <dbReference type="SAM" id="MobiDB-lite"/>
    </source>
</evidence>
<evidence type="ECO:0000313" key="2">
    <source>
        <dbReference type="EMBL" id="KAL3856614.1"/>
    </source>
</evidence>
<feature type="non-terminal residue" evidence="2">
    <location>
        <position position="62"/>
    </location>
</feature>
<reference evidence="2 3" key="1">
    <citation type="submission" date="2024-11" db="EMBL/GenBank/DDBJ databases">
        <title>Chromosome-level genome assembly of the freshwater bivalve Anodonta woodiana.</title>
        <authorList>
            <person name="Chen X."/>
        </authorList>
    </citation>
    <scope>NUCLEOTIDE SEQUENCE [LARGE SCALE GENOMIC DNA]</scope>
    <source>
        <strain evidence="2">MN2024</strain>
        <tissue evidence="2">Gills</tissue>
    </source>
</reference>
<feature type="region of interest" description="Disordered" evidence="1">
    <location>
        <begin position="31"/>
        <end position="62"/>
    </location>
</feature>
<keyword evidence="3" id="KW-1185">Reference proteome</keyword>
<dbReference type="EMBL" id="JBJQND010000013">
    <property type="protein sequence ID" value="KAL3856614.1"/>
    <property type="molecule type" value="Genomic_DNA"/>
</dbReference>